<name>A0ABR0AN81_9CRUS</name>
<dbReference type="SMART" id="SM00298">
    <property type="entry name" value="CHROMO"/>
    <property type="match status" value="1"/>
</dbReference>
<sequence length="137" mass="15634">MLVSLSSVDPCNAWKWQEKKITNQATTPQSDTDEEKYIVEKNLDLREKNGEVEYLLKWIGLSDDDNTGEPKRNSGEEKTEVQMPIHPTGFDRNMEAEKILGATDDSRGTSRPVKKGNPPMTVIYFRLSWLANFARKS</sequence>
<dbReference type="Gene3D" id="2.40.50.40">
    <property type="match status" value="1"/>
</dbReference>
<evidence type="ECO:0000259" key="4">
    <source>
        <dbReference type="PROSITE" id="PS50013"/>
    </source>
</evidence>
<dbReference type="InterPro" id="IPR051219">
    <property type="entry name" value="Heterochromatin_chromo-domain"/>
</dbReference>
<gene>
    <name evidence="5" type="ORF">OUZ56_015588</name>
</gene>
<reference evidence="5 6" key="1">
    <citation type="journal article" date="2023" name="Nucleic Acids Res.">
        <title>The hologenome of Daphnia magna reveals possible DNA methylation and microbiome-mediated evolution of the host genome.</title>
        <authorList>
            <person name="Chaturvedi A."/>
            <person name="Li X."/>
            <person name="Dhandapani V."/>
            <person name="Marshall H."/>
            <person name="Kissane S."/>
            <person name="Cuenca-Cambronero M."/>
            <person name="Asole G."/>
            <person name="Calvet F."/>
            <person name="Ruiz-Romero M."/>
            <person name="Marangio P."/>
            <person name="Guigo R."/>
            <person name="Rago D."/>
            <person name="Mirbahai L."/>
            <person name="Eastwood N."/>
            <person name="Colbourne J.K."/>
            <person name="Zhou J."/>
            <person name="Mallon E."/>
            <person name="Orsini L."/>
        </authorList>
    </citation>
    <scope>NUCLEOTIDE SEQUENCE [LARGE SCALE GENOMIC DNA]</scope>
    <source>
        <strain evidence="5">LRV0_1</strain>
    </source>
</reference>
<evidence type="ECO:0000256" key="3">
    <source>
        <dbReference type="SAM" id="MobiDB-lite"/>
    </source>
</evidence>
<accession>A0ABR0AN81</accession>
<keyword evidence="6" id="KW-1185">Reference proteome</keyword>
<protein>
    <recommendedName>
        <fullName evidence="4">Chromo domain-containing protein</fullName>
    </recommendedName>
</protein>
<dbReference type="InterPro" id="IPR000953">
    <property type="entry name" value="Chromo/chromo_shadow_dom"/>
</dbReference>
<dbReference type="SUPFAM" id="SSF54160">
    <property type="entry name" value="Chromo domain-like"/>
    <property type="match status" value="1"/>
</dbReference>
<comment type="caution">
    <text evidence="5">The sequence shown here is derived from an EMBL/GenBank/DDBJ whole genome shotgun (WGS) entry which is preliminary data.</text>
</comment>
<evidence type="ECO:0000256" key="2">
    <source>
        <dbReference type="ARBA" id="ARBA00023242"/>
    </source>
</evidence>
<evidence type="ECO:0000256" key="1">
    <source>
        <dbReference type="ARBA" id="ARBA00004123"/>
    </source>
</evidence>
<comment type="subcellular location">
    <subcellularLocation>
        <location evidence="1">Nucleus</location>
    </subcellularLocation>
</comment>
<organism evidence="5 6">
    <name type="scientific">Daphnia magna</name>
    <dbReference type="NCBI Taxonomy" id="35525"/>
    <lineage>
        <taxon>Eukaryota</taxon>
        <taxon>Metazoa</taxon>
        <taxon>Ecdysozoa</taxon>
        <taxon>Arthropoda</taxon>
        <taxon>Crustacea</taxon>
        <taxon>Branchiopoda</taxon>
        <taxon>Diplostraca</taxon>
        <taxon>Cladocera</taxon>
        <taxon>Anomopoda</taxon>
        <taxon>Daphniidae</taxon>
        <taxon>Daphnia</taxon>
    </lineage>
</organism>
<keyword evidence="2" id="KW-0539">Nucleus</keyword>
<feature type="compositionally biased region" description="Basic and acidic residues" evidence="3">
    <location>
        <begin position="68"/>
        <end position="80"/>
    </location>
</feature>
<dbReference type="Proteomes" id="UP001234178">
    <property type="component" value="Unassembled WGS sequence"/>
</dbReference>
<feature type="region of interest" description="Disordered" evidence="3">
    <location>
        <begin position="62"/>
        <end position="92"/>
    </location>
</feature>
<dbReference type="EMBL" id="JAOYFB010000038">
    <property type="protein sequence ID" value="KAK4026583.1"/>
    <property type="molecule type" value="Genomic_DNA"/>
</dbReference>
<dbReference type="InterPro" id="IPR016197">
    <property type="entry name" value="Chromo-like_dom_sf"/>
</dbReference>
<dbReference type="InterPro" id="IPR023780">
    <property type="entry name" value="Chromo_domain"/>
</dbReference>
<dbReference type="PANTHER" id="PTHR22812">
    <property type="entry name" value="CHROMOBOX PROTEIN"/>
    <property type="match status" value="1"/>
</dbReference>
<feature type="domain" description="Chromo" evidence="4">
    <location>
        <begin position="37"/>
        <end position="73"/>
    </location>
</feature>
<evidence type="ECO:0000313" key="6">
    <source>
        <dbReference type="Proteomes" id="UP001234178"/>
    </source>
</evidence>
<evidence type="ECO:0000313" key="5">
    <source>
        <dbReference type="EMBL" id="KAK4026583.1"/>
    </source>
</evidence>
<dbReference type="PROSITE" id="PS50013">
    <property type="entry name" value="CHROMO_2"/>
    <property type="match status" value="1"/>
</dbReference>
<dbReference type="Pfam" id="PF00385">
    <property type="entry name" value="Chromo"/>
    <property type="match status" value="1"/>
</dbReference>
<proteinExistence type="predicted"/>